<accession>A0AAV8R8T8</accession>
<dbReference type="AlphaFoldDB" id="A0AAV8R8T8"/>
<gene>
    <name evidence="2" type="ORF">OPV22_014971</name>
</gene>
<evidence type="ECO:0000256" key="1">
    <source>
        <dbReference type="SAM" id="MobiDB-lite"/>
    </source>
</evidence>
<name>A0AAV8R8T8_ENSVE</name>
<comment type="caution">
    <text evidence="2">The sequence shown here is derived from an EMBL/GenBank/DDBJ whole genome shotgun (WGS) entry which is preliminary data.</text>
</comment>
<organism evidence="2 3">
    <name type="scientific">Ensete ventricosum</name>
    <name type="common">Abyssinian banana</name>
    <name type="synonym">Musa ensete</name>
    <dbReference type="NCBI Taxonomy" id="4639"/>
    <lineage>
        <taxon>Eukaryota</taxon>
        <taxon>Viridiplantae</taxon>
        <taxon>Streptophyta</taxon>
        <taxon>Embryophyta</taxon>
        <taxon>Tracheophyta</taxon>
        <taxon>Spermatophyta</taxon>
        <taxon>Magnoliopsida</taxon>
        <taxon>Liliopsida</taxon>
        <taxon>Zingiberales</taxon>
        <taxon>Musaceae</taxon>
        <taxon>Ensete</taxon>
    </lineage>
</organism>
<sequence>MDRSTDVARRHCGRSVIDRSFKRPAASRSVSHFKRRKERERLGRKQQILAGWRLRPLRMLHVTIEIKHDILDNPQKQPEVDATHPALFQYTLLWSFPRRVCKLEVISKNNQVENSDDSKNEYWDPSDDGSPGSIQDNMVLNLGCKDSNLPLPSHSRR</sequence>
<evidence type="ECO:0000313" key="2">
    <source>
        <dbReference type="EMBL" id="KAJ8493250.1"/>
    </source>
</evidence>
<keyword evidence="3" id="KW-1185">Reference proteome</keyword>
<protein>
    <submittedName>
        <fullName evidence="2">Uncharacterized protein</fullName>
    </submittedName>
</protein>
<dbReference type="Proteomes" id="UP001222027">
    <property type="component" value="Unassembled WGS sequence"/>
</dbReference>
<proteinExistence type="predicted"/>
<reference evidence="2 3" key="1">
    <citation type="submission" date="2022-12" db="EMBL/GenBank/DDBJ databases">
        <title>Chromosome-scale assembly of the Ensete ventricosum genome.</title>
        <authorList>
            <person name="Dussert Y."/>
            <person name="Stocks J."/>
            <person name="Wendawek A."/>
            <person name="Woldeyes F."/>
            <person name="Nichols R.A."/>
            <person name="Borrell J.S."/>
        </authorList>
    </citation>
    <scope>NUCLEOTIDE SEQUENCE [LARGE SCALE GENOMIC DNA]</scope>
    <source>
        <strain evidence="3">cv. Maze</strain>
        <tissue evidence="2">Seeds</tissue>
    </source>
</reference>
<feature type="region of interest" description="Disordered" evidence="1">
    <location>
        <begin position="112"/>
        <end position="138"/>
    </location>
</feature>
<dbReference type="EMBL" id="JAQQAF010000004">
    <property type="protein sequence ID" value="KAJ8493250.1"/>
    <property type="molecule type" value="Genomic_DNA"/>
</dbReference>
<evidence type="ECO:0000313" key="3">
    <source>
        <dbReference type="Proteomes" id="UP001222027"/>
    </source>
</evidence>